<gene>
    <name evidence="1" type="ORF">CTEN210_03708</name>
</gene>
<sequence length="269" mass="31377">MRIQTEEWKRFVPGVRYYRGKRTLFYNGEKIWEGNYFEGRPLVYNYEERDSWQVVIVLPGVEVISEFTFFGCENLKTVIMSDTVKRIENDAFNSCKFLHFIKLSRNLEYIGGFAFWYCESLTSIFIPPTCREIGKNTFWGCKCLSILGMPQNIELGDEVFKRTALIRKATCCEVDEDGWYESDRDETVIQWIKSINNDEIYALHRSCSSFNPLTEIIHGLVKRQGIESMRAENAIGITPSQYLEANTFADISEKEIINRFVLNSMGELF</sequence>
<evidence type="ECO:0000313" key="2">
    <source>
        <dbReference type="Proteomes" id="UP001054902"/>
    </source>
</evidence>
<dbReference type="InterPro" id="IPR053139">
    <property type="entry name" value="Surface_bspA-like"/>
</dbReference>
<organism evidence="1 2">
    <name type="scientific">Chaetoceros tenuissimus</name>
    <dbReference type="NCBI Taxonomy" id="426638"/>
    <lineage>
        <taxon>Eukaryota</taxon>
        <taxon>Sar</taxon>
        <taxon>Stramenopiles</taxon>
        <taxon>Ochrophyta</taxon>
        <taxon>Bacillariophyta</taxon>
        <taxon>Coscinodiscophyceae</taxon>
        <taxon>Chaetocerotophycidae</taxon>
        <taxon>Chaetocerotales</taxon>
        <taxon>Chaetocerotaceae</taxon>
        <taxon>Chaetoceros</taxon>
    </lineage>
</organism>
<dbReference type="InterPro" id="IPR032675">
    <property type="entry name" value="LRR_dom_sf"/>
</dbReference>
<keyword evidence="2" id="KW-1185">Reference proteome</keyword>
<evidence type="ECO:0000313" key="1">
    <source>
        <dbReference type="EMBL" id="GFH47233.1"/>
    </source>
</evidence>
<accession>A0AAD3CKG5</accession>
<reference evidence="1 2" key="1">
    <citation type="journal article" date="2021" name="Sci. Rep.">
        <title>The genome of the diatom Chaetoceros tenuissimus carries an ancient integrated fragment of an extant virus.</title>
        <authorList>
            <person name="Hongo Y."/>
            <person name="Kimura K."/>
            <person name="Takaki Y."/>
            <person name="Yoshida Y."/>
            <person name="Baba S."/>
            <person name="Kobayashi G."/>
            <person name="Nagasaki K."/>
            <person name="Hano T."/>
            <person name="Tomaru Y."/>
        </authorList>
    </citation>
    <scope>NUCLEOTIDE SEQUENCE [LARGE SCALE GENOMIC DNA]</scope>
    <source>
        <strain evidence="1 2">NIES-3715</strain>
    </source>
</reference>
<proteinExistence type="predicted"/>
<dbReference type="EMBL" id="BLLK01000022">
    <property type="protein sequence ID" value="GFH47233.1"/>
    <property type="molecule type" value="Genomic_DNA"/>
</dbReference>
<protein>
    <recommendedName>
        <fullName evidence="3">Leucine-rich repeat domain-containing protein</fullName>
    </recommendedName>
</protein>
<dbReference type="AlphaFoldDB" id="A0AAD3CKG5"/>
<dbReference type="SUPFAM" id="SSF52058">
    <property type="entry name" value="L domain-like"/>
    <property type="match status" value="1"/>
</dbReference>
<dbReference type="Proteomes" id="UP001054902">
    <property type="component" value="Unassembled WGS sequence"/>
</dbReference>
<comment type="caution">
    <text evidence="1">The sequence shown here is derived from an EMBL/GenBank/DDBJ whole genome shotgun (WGS) entry which is preliminary data.</text>
</comment>
<dbReference type="InterPro" id="IPR026906">
    <property type="entry name" value="LRR_5"/>
</dbReference>
<dbReference type="PANTHER" id="PTHR45661:SF3">
    <property type="entry name" value="IG-LIKE DOMAIN-CONTAINING PROTEIN"/>
    <property type="match status" value="1"/>
</dbReference>
<dbReference type="PANTHER" id="PTHR45661">
    <property type="entry name" value="SURFACE ANTIGEN"/>
    <property type="match status" value="1"/>
</dbReference>
<dbReference type="Gene3D" id="3.80.10.10">
    <property type="entry name" value="Ribonuclease Inhibitor"/>
    <property type="match status" value="1"/>
</dbReference>
<evidence type="ECO:0008006" key="3">
    <source>
        <dbReference type="Google" id="ProtNLM"/>
    </source>
</evidence>
<dbReference type="Pfam" id="PF13306">
    <property type="entry name" value="LRR_5"/>
    <property type="match status" value="1"/>
</dbReference>
<name>A0AAD3CKG5_9STRA</name>